<feature type="compositionally biased region" description="Basic and acidic residues" evidence="4">
    <location>
        <begin position="595"/>
        <end position="608"/>
    </location>
</feature>
<protein>
    <recommendedName>
        <fullName evidence="5">HTH CENPB-type domain-containing protein</fullName>
    </recommendedName>
</protein>
<dbReference type="InterPro" id="IPR050863">
    <property type="entry name" value="CenT-Element_Derived"/>
</dbReference>
<organism evidence="6 7">
    <name type="scientific">Aedes albopictus</name>
    <name type="common">Asian tiger mosquito</name>
    <name type="synonym">Stegomyia albopicta</name>
    <dbReference type="NCBI Taxonomy" id="7160"/>
    <lineage>
        <taxon>Eukaryota</taxon>
        <taxon>Metazoa</taxon>
        <taxon>Ecdysozoa</taxon>
        <taxon>Arthropoda</taxon>
        <taxon>Hexapoda</taxon>
        <taxon>Insecta</taxon>
        <taxon>Pterygota</taxon>
        <taxon>Neoptera</taxon>
        <taxon>Endopterygota</taxon>
        <taxon>Diptera</taxon>
        <taxon>Nematocera</taxon>
        <taxon>Culicoidea</taxon>
        <taxon>Culicidae</taxon>
        <taxon>Culicinae</taxon>
        <taxon>Aedini</taxon>
        <taxon>Aedes</taxon>
        <taxon>Stegomyia</taxon>
    </lineage>
</organism>
<dbReference type="GeneID" id="115258448"/>
<evidence type="ECO:0000313" key="7">
    <source>
        <dbReference type="Proteomes" id="UP000069940"/>
    </source>
</evidence>
<feature type="region of interest" description="Disordered" evidence="4">
    <location>
        <begin position="595"/>
        <end position="656"/>
    </location>
</feature>
<dbReference type="PROSITE" id="PS51253">
    <property type="entry name" value="HTH_CENPB"/>
    <property type="match status" value="1"/>
</dbReference>
<name>A0ABM1XU20_AEDAL</name>
<dbReference type="RefSeq" id="XP_062702487.1">
    <property type="nucleotide sequence ID" value="XM_062846503.1"/>
</dbReference>
<feature type="compositionally biased region" description="Basic residues" evidence="4">
    <location>
        <begin position="647"/>
        <end position="656"/>
    </location>
</feature>
<dbReference type="Gene3D" id="3.30.420.10">
    <property type="entry name" value="Ribonuclease H-like superfamily/Ribonuclease H"/>
    <property type="match status" value="1"/>
</dbReference>
<evidence type="ECO:0000256" key="4">
    <source>
        <dbReference type="SAM" id="MobiDB-lite"/>
    </source>
</evidence>
<keyword evidence="7" id="KW-1185">Reference proteome</keyword>
<dbReference type="InterPro" id="IPR006600">
    <property type="entry name" value="HTH_CenpB_DNA-bd_dom"/>
</dbReference>
<evidence type="ECO:0000256" key="3">
    <source>
        <dbReference type="ARBA" id="ARBA00023242"/>
    </source>
</evidence>
<evidence type="ECO:0000313" key="6">
    <source>
        <dbReference type="EnsemblMetazoa" id="AALFPA23_002858.P2923"/>
    </source>
</evidence>
<dbReference type="PANTHER" id="PTHR19303">
    <property type="entry name" value="TRANSPOSON"/>
    <property type="match status" value="1"/>
</dbReference>
<reference evidence="7" key="1">
    <citation type="journal article" date="2015" name="Proc. Natl. Acad. Sci. U.S.A.">
        <title>Genome sequence of the Asian Tiger mosquito, Aedes albopictus, reveals insights into its biology, genetics, and evolution.</title>
        <authorList>
            <person name="Chen X.G."/>
            <person name="Jiang X."/>
            <person name="Gu J."/>
            <person name="Xu M."/>
            <person name="Wu Y."/>
            <person name="Deng Y."/>
            <person name="Zhang C."/>
            <person name="Bonizzoni M."/>
            <person name="Dermauw W."/>
            <person name="Vontas J."/>
            <person name="Armbruster P."/>
            <person name="Huang X."/>
            <person name="Yang Y."/>
            <person name="Zhang H."/>
            <person name="He W."/>
            <person name="Peng H."/>
            <person name="Liu Y."/>
            <person name="Wu K."/>
            <person name="Chen J."/>
            <person name="Lirakis M."/>
            <person name="Topalis P."/>
            <person name="Van Leeuwen T."/>
            <person name="Hall A.B."/>
            <person name="Jiang X."/>
            <person name="Thorpe C."/>
            <person name="Mueller R.L."/>
            <person name="Sun C."/>
            <person name="Waterhouse R.M."/>
            <person name="Yan G."/>
            <person name="Tu Z.J."/>
            <person name="Fang X."/>
            <person name="James A.A."/>
        </authorList>
    </citation>
    <scope>NUCLEOTIDE SEQUENCE [LARGE SCALE GENOMIC DNA]</scope>
    <source>
        <strain evidence="7">Foshan</strain>
    </source>
</reference>
<feature type="compositionally biased region" description="Basic and acidic residues" evidence="4">
    <location>
        <begin position="615"/>
        <end position="646"/>
    </location>
</feature>
<dbReference type="PANTHER" id="PTHR19303:SF74">
    <property type="entry name" value="POGO TRANSPOSABLE ELEMENT WITH KRAB DOMAIN"/>
    <property type="match status" value="1"/>
</dbReference>
<reference evidence="6" key="2">
    <citation type="submission" date="2025-05" db="UniProtKB">
        <authorList>
            <consortium name="EnsemblMetazoa"/>
        </authorList>
    </citation>
    <scope>IDENTIFICATION</scope>
    <source>
        <strain evidence="6">Foshan</strain>
    </source>
</reference>
<dbReference type="InterPro" id="IPR036397">
    <property type="entry name" value="RNaseH_sf"/>
</dbReference>
<dbReference type="Pfam" id="PF05225">
    <property type="entry name" value="HTH_psq"/>
    <property type="match status" value="1"/>
</dbReference>
<dbReference type="InterPro" id="IPR004875">
    <property type="entry name" value="DDE_SF_endonuclease_dom"/>
</dbReference>
<proteinExistence type="predicted"/>
<keyword evidence="2" id="KW-0238">DNA-binding</keyword>
<evidence type="ECO:0000256" key="2">
    <source>
        <dbReference type="ARBA" id="ARBA00023125"/>
    </source>
</evidence>
<feature type="domain" description="HTH CENPB-type" evidence="5">
    <location>
        <begin position="29"/>
        <end position="104"/>
    </location>
</feature>
<dbReference type="Pfam" id="PF03184">
    <property type="entry name" value="DDE_1"/>
    <property type="match status" value="1"/>
</dbReference>
<dbReference type="InterPro" id="IPR007889">
    <property type="entry name" value="HTH_Psq"/>
</dbReference>
<comment type="subcellular location">
    <subcellularLocation>
        <location evidence="1">Nucleus</location>
    </subcellularLocation>
</comment>
<evidence type="ECO:0000256" key="1">
    <source>
        <dbReference type="ARBA" id="ARBA00004123"/>
    </source>
</evidence>
<sequence>MTTNFAAKHFGVPRTTLQYRLSTKCKNKGTTGPYPVFTTTEEQDIVSWLLTMERRGFPATYFALKYKISAFLAAHPRKTPFKDNVPGSGWFRGFLKRHPQLTIRTPEPVTSASAKVSEKNIREWFHTVKQYLIDHGLIDILLDPSRVYNGDESGFSLNPTSKSVIATTGARNVPIVETGNSKKNITVMFTFGADGSVVPPDVILAQKRLSKETVQSFQSNWGIGQSENGWMDTKNFVKYVTKILFPFLIKRGVKFPVIFFVDGHKSHMAIESADACKRLGIILIALIPNATRILQPADVGVFKPLKTRWFQVVQNWKLNHKFAEVTVKDFGTLLESAMKLALTTSTIITAFAACGLYPFNPDAVDYTKCIAESYQDSYDASGPSDTIPNGVVAEEPPKADLVVPYGIVVEALDMLGPEKVRLYSDENSENLSHEDRVLSFVYKNILRCSNNGSAASDAEMTVDSLMLDEGCSGDELRQNTSGYEVTEQDEDNLLGTGIINNQIINAQQLNIEFTTSPDLTGKTESHISTPEAPRLADFLDAPDVLKRSSKHVNYQMQSHAVLTADERLQAIILKENQRDEAERLKKEKAEQRALQKAKLEEQKNAKRELKLKRKAEKEVEMQKKMDEKKRKAEIKQRKQLENEAKNFKMRKPSLKI</sequence>
<dbReference type="EnsemblMetazoa" id="AALFPA23_002858.R2923">
    <property type="protein sequence ID" value="AALFPA23_002858.P2923"/>
    <property type="gene ID" value="AALFPA23_002858"/>
</dbReference>
<accession>A0ABM1XU20</accession>
<keyword evidence="3" id="KW-0539">Nucleus</keyword>
<dbReference type="Proteomes" id="UP000069940">
    <property type="component" value="Unassembled WGS sequence"/>
</dbReference>
<evidence type="ECO:0000259" key="5">
    <source>
        <dbReference type="PROSITE" id="PS51253"/>
    </source>
</evidence>